<dbReference type="InterPro" id="IPR040442">
    <property type="entry name" value="Pyrv_kinase-like_dom_sf"/>
</dbReference>
<organism evidence="1 2">
    <name type="scientific">Rhodopila globiformis</name>
    <name type="common">Rhodopseudomonas globiformis</name>
    <dbReference type="NCBI Taxonomy" id="1071"/>
    <lineage>
        <taxon>Bacteria</taxon>
        <taxon>Pseudomonadati</taxon>
        <taxon>Pseudomonadota</taxon>
        <taxon>Alphaproteobacteria</taxon>
        <taxon>Acetobacterales</taxon>
        <taxon>Acetobacteraceae</taxon>
        <taxon>Rhodopila</taxon>
    </lineage>
</organism>
<evidence type="ECO:0000313" key="1">
    <source>
        <dbReference type="EMBL" id="PPQ30594.1"/>
    </source>
</evidence>
<accession>A0A2S6N7L6</accession>
<sequence>MLDYARRYGGTCYHASCTCMMGQHPLAAVRRIAEACRAHGKLAGGAAETEAQVEEYRRLGYFHSA</sequence>
<comment type="caution">
    <text evidence="1">The sequence shown here is derived from an EMBL/GenBank/DDBJ whole genome shotgun (WGS) entry which is preliminary data.</text>
</comment>
<gene>
    <name evidence="1" type="ORF">CCS01_18975</name>
</gene>
<reference evidence="1 2" key="1">
    <citation type="journal article" date="2018" name="Arch. Microbiol.">
        <title>New insights into the metabolic potential of the phototrophic purple bacterium Rhodopila globiformis DSM 161(T) from its draft genome sequence and evidence for a vanadium-dependent nitrogenase.</title>
        <authorList>
            <person name="Imhoff J.F."/>
            <person name="Rahn T."/>
            <person name="Kunzel S."/>
            <person name="Neulinger S.C."/>
        </authorList>
    </citation>
    <scope>NUCLEOTIDE SEQUENCE [LARGE SCALE GENOMIC DNA]</scope>
    <source>
        <strain evidence="1 2">DSM 161</strain>
    </source>
</reference>
<dbReference type="SUPFAM" id="SSF51621">
    <property type="entry name" value="Phosphoenolpyruvate/pyruvate domain"/>
    <property type="match status" value="1"/>
</dbReference>
<dbReference type="Gene3D" id="3.20.20.60">
    <property type="entry name" value="Phosphoenolpyruvate-binding domains"/>
    <property type="match status" value="1"/>
</dbReference>
<dbReference type="EMBL" id="NHRY01000208">
    <property type="protein sequence ID" value="PPQ30594.1"/>
    <property type="molecule type" value="Genomic_DNA"/>
</dbReference>
<name>A0A2S6N7L6_RHOGL</name>
<proteinExistence type="predicted"/>
<dbReference type="GO" id="GO:0003824">
    <property type="term" value="F:catalytic activity"/>
    <property type="evidence" value="ECO:0007669"/>
    <property type="project" value="InterPro"/>
</dbReference>
<dbReference type="Proteomes" id="UP000239724">
    <property type="component" value="Unassembled WGS sequence"/>
</dbReference>
<dbReference type="AlphaFoldDB" id="A0A2S6N7L6"/>
<protein>
    <submittedName>
        <fullName evidence="1">Uncharacterized protein</fullName>
    </submittedName>
</protein>
<dbReference type="InterPro" id="IPR015813">
    <property type="entry name" value="Pyrv/PenolPyrv_kinase-like_dom"/>
</dbReference>
<evidence type="ECO:0000313" key="2">
    <source>
        <dbReference type="Proteomes" id="UP000239724"/>
    </source>
</evidence>
<keyword evidence="2" id="KW-1185">Reference proteome</keyword>